<proteinExistence type="predicted"/>
<evidence type="ECO:0000313" key="4">
    <source>
        <dbReference type="Proteomes" id="UP001595616"/>
    </source>
</evidence>
<dbReference type="PROSITE" id="PS51257">
    <property type="entry name" value="PROKAR_LIPOPROTEIN"/>
    <property type="match status" value="1"/>
</dbReference>
<dbReference type="Proteomes" id="UP001595616">
    <property type="component" value="Unassembled WGS sequence"/>
</dbReference>
<feature type="chain" id="PRO_5047263811" evidence="1">
    <location>
        <begin position="18"/>
        <end position="65"/>
    </location>
</feature>
<dbReference type="RefSeq" id="WP_379835193.1">
    <property type="nucleotide sequence ID" value="NZ_JBHRYQ010000001.1"/>
</dbReference>
<sequence length="65" mass="7311">MKKSVFLFMLLTSITMACGTDKAEKTELSQDQQYTCPMDPDVIGKKGEKCTKCGMELTELVKEEK</sequence>
<feature type="signal peptide" evidence="1">
    <location>
        <begin position="1"/>
        <end position="17"/>
    </location>
</feature>
<organism evidence="3 4">
    <name type="scientific">Lacihabitans lacunae</name>
    <dbReference type="NCBI Taxonomy" id="1028214"/>
    <lineage>
        <taxon>Bacteria</taxon>
        <taxon>Pseudomonadati</taxon>
        <taxon>Bacteroidota</taxon>
        <taxon>Cytophagia</taxon>
        <taxon>Cytophagales</taxon>
        <taxon>Leadbetterellaceae</taxon>
        <taxon>Lacihabitans</taxon>
    </lineage>
</organism>
<gene>
    <name evidence="3" type="ORF">ACFOOI_03675</name>
</gene>
<dbReference type="Pfam" id="PF19335">
    <property type="entry name" value="HMBD"/>
    <property type="match status" value="1"/>
</dbReference>
<keyword evidence="1" id="KW-0732">Signal</keyword>
<dbReference type="EMBL" id="JBHRYQ010000001">
    <property type="protein sequence ID" value="MFC3809744.1"/>
    <property type="molecule type" value="Genomic_DNA"/>
</dbReference>
<dbReference type="InterPro" id="IPR045800">
    <property type="entry name" value="HMBD"/>
</dbReference>
<accession>A0ABV7YRE4</accession>
<protein>
    <submittedName>
        <fullName evidence="3">Heavy metal-binding domain-containing protein</fullName>
    </submittedName>
</protein>
<evidence type="ECO:0000313" key="3">
    <source>
        <dbReference type="EMBL" id="MFC3809744.1"/>
    </source>
</evidence>
<name>A0ABV7YRE4_9BACT</name>
<keyword evidence="4" id="KW-1185">Reference proteome</keyword>
<feature type="domain" description="Heavy metal binding" evidence="2">
    <location>
        <begin position="34"/>
        <end position="59"/>
    </location>
</feature>
<comment type="caution">
    <text evidence="3">The sequence shown here is derived from an EMBL/GenBank/DDBJ whole genome shotgun (WGS) entry which is preliminary data.</text>
</comment>
<evidence type="ECO:0000256" key="1">
    <source>
        <dbReference type="SAM" id="SignalP"/>
    </source>
</evidence>
<evidence type="ECO:0000259" key="2">
    <source>
        <dbReference type="Pfam" id="PF19335"/>
    </source>
</evidence>
<reference evidence="4" key="1">
    <citation type="journal article" date="2019" name="Int. J. Syst. Evol. Microbiol.">
        <title>The Global Catalogue of Microorganisms (GCM) 10K type strain sequencing project: providing services to taxonomists for standard genome sequencing and annotation.</title>
        <authorList>
            <consortium name="The Broad Institute Genomics Platform"/>
            <consortium name="The Broad Institute Genome Sequencing Center for Infectious Disease"/>
            <person name="Wu L."/>
            <person name="Ma J."/>
        </authorList>
    </citation>
    <scope>NUCLEOTIDE SEQUENCE [LARGE SCALE GENOMIC DNA]</scope>
    <source>
        <strain evidence="4">CECT 7956</strain>
    </source>
</reference>